<keyword evidence="3" id="KW-0067">ATP-binding</keyword>
<evidence type="ECO:0000313" key="8">
    <source>
        <dbReference type="Proteomes" id="UP000053718"/>
    </source>
</evidence>
<dbReference type="InterPro" id="IPR003439">
    <property type="entry name" value="ABC_transporter-like_ATP-bd"/>
</dbReference>
<dbReference type="PROSITE" id="PS50893">
    <property type="entry name" value="ABC_TRANSPORTER_2"/>
    <property type="match status" value="1"/>
</dbReference>
<dbReference type="eggNOG" id="COG1120">
    <property type="taxonomic scope" value="Bacteria"/>
</dbReference>
<dbReference type="PANTHER" id="PTHR42794">
    <property type="entry name" value="HEMIN IMPORT ATP-BINDING PROTEIN HMUV"/>
    <property type="match status" value="1"/>
</dbReference>
<dbReference type="CDD" id="cd03214">
    <property type="entry name" value="ABC_Iron-Siderophores_B12_Hemin"/>
    <property type="match status" value="1"/>
</dbReference>
<dbReference type="PANTHER" id="PTHR42794:SF1">
    <property type="entry name" value="HEMIN IMPORT ATP-BINDING PROTEIN HMUV"/>
    <property type="match status" value="1"/>
</dbReference>
<evidence type="ECO:0000256" key="4">
    <source>
        <dbReference type="ARBA" id="ARBA00022967"/>
    </source>
</evidence>
<evidence type="ECO:0000256" key="1">
    <source>
        <dbReference type="ARBA" id="ARBA00022448"/>
    </source>
</evidence>
<keyword evidence="1" id="KW-0813">Transport</keyword>
<evidence type="ECO:0000259" key="6">
    <source>
        <dbReference type="PROSITE" id="PS50893"/>
    </source>
</evidence>
<keyword evidence="2" id="KW-0547">Nucleotide-binding</keyword>
<dbReference type="Proteomes" id="UP000053718">
    <property type="component" value="Unassembled WGS sequence"/>
</dbReference>
<name>A0A094KZZ0_9GAMM</name>
<reference evidence="7 8" key="1">
    <citation type="submission" date="2014-06" db="EMBL/GenBank/DDBJ databases">
        <title>Draft genome sequence of Idiomarina sp. MCCC 1A10513.</title>
        <authorList>
            <person name="Du J."/>
            <person name="Lai Q."/>
            <person name="Shao Z."/>
        </authorList>
    </citation>
    <scope>NUCLEOTIDE SEQUENCE [LARGE SCALE GENOMIC DNA]</scope>
    <source>
        <strain evidence="7 8">MCCC 1A10513</strain>
    </source>
</reference>
<dbReference type="InterPro" id="IPR027417">
    <property type="entry name" value="P-loop_NTPase"/>
</dbReference>
<evidence type="ECO:0000256" key="2">
    <source>
        <dbReference type="ARBA" id="ARBA00022741"/>
    </source>
</evidence>
<gene>
    <name evidence="7" type="ORF">IDAT_12375</name>
</gene>
<evidence type="ECO:0000256" key="3">
    <source>
        <dbReference type="ARBA" id="ARBA00022840"/>
    </source>
</evidence>
<accession>A0A094KZZ0</accession>
<comment type="caution">
    <text evidence="7">The sequence shown here is derived from an EMBL/GenBank/DDBJ whole genome shotgun (WGS) entry which is preliminary data.</text>
</comment>
<keyword evidence="4" id="KW-1278">Translocase</keyword>
<evidence type="ECO:0000256" key="5">
    <source>
        <dbReference type="ARBA" id="ARBA00037066"/>
    </source>
</evidence>
<dbReference type="Pfam" id="PF00005">
    <property type="entry name" value="ABC_tran"/>
    <property type="match status" value="1"/>
</dbReference>
<dbReference type="GO" id="GO:0005524">
    <property type="term" value="F:ATP binding"/>
    <property type="evidence" value="ECO:0007669"/>
    <property type="project" value="UniProtKB-KW"/>
</dbReference>
<dbReference type="SUPFAM" id="SSF52540">
    <property type="entry name" value="P-loop containing nucleoside triphosphate hydrolases"/>
    <property type="match status" value="1"/>
</dbReference>
<evidence type="ECO:0000313" key="7">
    <source>
        <dbReference type="EMBL" id="KFZ27873.1"/>
    </source>
</evidence>
<dbReference type="RefSeq" id="WP_034734128.1">
    <property type="nucleotide sequence ID" value="NZ_JPIN01000014.1"/>
</dbReference>
<comment type="function">
    <text evidence="5">Part of the ABC transporter complex HmuTUV involved in hemin import. Responsible for energy coupling to the transport system.</text>
</comment>
<dbReference type="GO" id="GO:0016887">
    <property type="term" value="F:ATP hydrolysis activity"/>
    <property type="evidence" value="ECO:0007669"/>
    <property type="project" value="InterPro"/>
</dbReference>
<feature type="domain" description="ABC transporter" evidence="6">
    <location>
        <begin position="2"/>
        <end position="228"/>
    </location>
</feature>
<sequence length="249" mass="26770">MITIENLGLAPRLHPISCQLNGSQLVGIIGPNGAGKSTLLSLLAGQLSATQGRVAFGGDNWLEASALRRRQSLSFMPQQPHADGALTVAAVLQVGLVNLSLSTAVTAEIARVTELLALQPLLQRTMASLSGGEQRRVHLARALLGDLPWLVLDEPIASLDIHYQLQMMELLRAQARTGKLVMVALHDLSLAARFCDTLLLLDQGVLRAVGEPAQVLSDENLAAAFRIQARWLCTEQGVGWLPQLLQDTD</sequence>
<dbReference type="STRING" id="1517416.IDAT_12375"/>
<dbReference type="EMBL" id="JPIN01000014">
    <property type="protein sequence ID" value="KFZ27873.1"/>
    <property type="molecule type" value="Genomic_DNA"/>
</dbReference>
<organism evidence="7 8">
    <name type="scientific">Pseudidiomarina atlantica</name>
    <dbReference type="NCBI Taxonomy" id="1517416"/>
    <lineage>
        <taxon>Bacteria</taxon>
        <taxon>Pseudomonadati</taxon>
        <taxon>Pseudomonadota</taxon>
        <taxon>Gammaproteobacteria</taxon>
        <taxon>Alteromonadales</taxon>
        <taxon>Idiomarinaceae</taxon>
        <taxon>Pseudidiomarina</taxon>
    </lineage>
</organism>
<dbReference type="SMART" id="SM00382">
    <property type="entry name" value="AAA"/>
    <property type="match status" value="1"/>
</dbReference>
<protein>
    <recommendedName>
        <fullName evidence="6">ABC transporter domain-containing protein</fullName>
    </recommendedName>
</protein>
<dbReference type="AlphaFoldDB" id="A0A094KZZ0"/>
<dbReference type="InterPro" id="IPR003593">
    <property type="entry name" value="AAA+_ATPase"/>
</dbReference>
<proteinExistence type="predicted"/>
<dbReference type="OrthoDB" id="5292475at2"/>
<keyword evidence="8" id="KW-1185">Reference proteome</keyword>
<dbReference type="Gene3D" id="3.40.50.300">
    <property type="entry name" value="P-loop containing nucleotide triphosphate hydrolases"/>
    <property type="match status" value="1"/>
</dbReference>